<organism evidence="7 9">
    <name type="scientific">Schizosaccharomyces japonicus (strain yFS275 / FY16936)</name>
    <name type="common">Fission yeast</name>
    <dbReference type="NCBI Taxonomy" id="402676"/>
    <lineage>
        <taxon>Eukaryota</taxon>
        <taxon>Fungi</taxon>
        <taxon>Dikarya</taxon>
        <taxon>Ascomycota</taxon>
        <taxon>Taphrinomycotina</taxon>
        <taxon>Schizosaccharomycetes</taxon>
        <taxon>Schizosaccharomycetales</taxon>
        <taxon>Schizosaccharomycetaceae</taxon>
        <taxon>Schizosaccharomyces</taxon>
    </lineage>
</organism>
<dbReference type="InterPro" id="IPR017916">
    <property type="entry name" value="SB_dom"/>
</dbReference>
<evidence type="ECO:0000313" key="9">
    <source>
        <dbReference type="Proteomes" id="UP000001744"/>
    </source>
</evidence>
<reference evidence="7 9" key="1">
    <citation type="journal article" date="2011" name="Science">
        <title>Comparative functional genomics of the fission yeasts.</title>
        <authorList>
            <person name="Rhind N."/>
            <person name="Chen Z."/>
            <person name="Yassour M."/>
            <person name="Thompson D.A."/>
            <person name="Haas B.J."/>
            <person name="Habib N."/>
            <person name="Wapinski I."/>
            <person name="Roy S."/>
            <person name="Lin M.F."/>
            <person name="Heiman D.I."/>
            <person name="Young S.K."/>
            <person name="Furuya K."/>
            <person name="Guo Y."/>
            <person name="Pidoux A."/>
            <person name="Chen H.M."/>
            <person name="Robbertse B."/>
            <person name="Goldberg J.M."/>
            <person name="Aoki K."/>
            <person name="Bayne E.H."/>
            <person name="Berlin A.M."/>
            <person name="Desjardins C.A."/>
            <person name="Dobbs E."/>
            <person name="Dukaj L."/>
            <person name="Fan L."/>
            <person name="FitzGerald M.G."/>
            <person name="French C."/>
            <person name="Gujja S."/>
            <person name="Hansen K."/>
            <person name="Keifenheim D."/>
            <person name="Levin J.Z."/>
            <person name="Mosher R.A."/>
            <person name="Mueller C.A."/>
            <person name="Pfiffner J."/>
            <person name="Priest M."/>
            <person name="Russ C."/>
            <person name="Smialowska A."/>
            <person name="Swoboda P."/>
            <person name="Sykes S.M."/>
            <person name="Vaughn M."/>
            <person name="Vengrova S."/>
            <person name="Yoder R."/>
            <person name="Zeng Q."/>
            <person name="Allshire R."/>
            <person name="Baulcombe D."/>
            <person name="Birren B.W."/>
            <person name="Brown W."/>
            <person name="Ekwall K."/>
            <person name="Kellis M."/>
            <person name="Leatherwood J."/>
            <person name="Levin H."/>
            <person name="Margalit H."/>
            <person name="Martienssen R."/>
            <person name="Nieduszynski C.A."/>
            <person name="Spatafora J.W."/>
            <person name="Friedman N."/>
            <person name="Dalgaard J.Z."/>
            <person name="Baumann P."/>
            <person name="Niki H."/>
            <person name="Regev A."/>
            <person name="Nusbaum C."/>
        </authorList>
    </citation>
    <scope>NUCLEOTIDE SEQUENCE [LARGE SCALE GENOMIC DNA]</scope>
    <source>
        <strain evidence="9">yFS275 / FY16936</strain>
    </source>
</reference>
<dbReference type="GO" id="GO:0072666">
    <property type="term" value="P:establishment of protein localization to vacuole"/>
    <property type="evidence" value="ECO:0007669"/>
    <property type="project" value="UniProtKB-ARBA"/>
</dbReference>
<dbReference type="AlphaFoldDB" id="B6JZE4"/>
<name>B6JZE4_SCHJY</name>
<accession>B6JZE4</accession>
<dbReference type="VEuPathDB" id="FungiDB:SJAG_01981"/>
<evidence type="ECO:0000256" key="4">
    <source>
        <dbReference type="ARBA" id="ARBA00022927"/>
    </source>
</evidence>
<comment type="subcellular location">
    <subcellularLocation>
        <location evidence="1">Endosome</location>
    </subcellularLocation>
</comment>
<dbReference type="InterPro" id="IPR016135">
    <property type="entry name" value="UBQ-conjugating_enzyme/RWD"/>
</dbReference>
<dbReference type="InterPro" id="IPR037202">
    <property type="entry name" value="ESCRT_assembly_dom"/>
</dbReference>
<dbReference type="PANTHER" id="PTHR23306:SF3">
    <property type="entry name" value="TUMOR SUPPRESSOR PROTEIN 101"/>
    <property type="match status" value="1"/>
</dbReference>
<feature type="compositionally biased region" description="Low complexity" evidence="5">
    <location>
        <begin position="232"/>
        <end position="243"/>
    </location>
</feature>
<dbReference type="STRING" id="402676.B6JZE4"/>
<gene>
    <name evidence="8" type="primary">sst6</name>
    <name evidence="7" type="ORF">SJAG_01981</name>
</gene>
<dbReference type="GO" id="GO:0006886">
    <property type="term" value="P:intracellular protein transport"/>
    <property type="evidence" value="ECO:0007669"/>
    <property type="project" value="UniProtKB-ARBA"/>
</dbReference>
<dbReference type="SUPFAM" id="SSF140111">
    <property type="entry name" value="Endosomal sorting complex assembly domain"/>
    <property type="match status" value="1"/>
</dbReference>
<evidence type="ECO:0000313" key="7">
    <source>
        <dbReference type="EMBL" id="EEB06912.1"/>
    </source>
</evidence>
<sequence length="434" mass="48905">MSLPYQTPPIVPKKAPELQHKYYETHKWNTIDEEVHAFLEKEPLFKKQLCPPGSDIEKLYPEGGLSEHLYPWYLVQYGTWPNMILRLPLDYPKNPPKVFTLVDNTLCPVVCPSLQNWSDRLDLITIIQPLRDEISHSIHPTSTRAAPPALPKKPEERIEQKKHESLTTPQQFGPSAPPILPPKPGKQIRTNEKSKDASVPMSLAMKATRTPTEPPPLPAKPFPSLPPKPHRSTASSASSVSQSPRHNISASSSFQNLLDDIPPASPSSIVSRSPTILGETLLPSTVSAEVPHVAERLRRSIEADRLNELRTARKLEVVEQGMDAEEAELLDVLRKMETSLDTIRHGRQQIKVSMDKVTELKRMSDDDIYKQMMPKQASITELSAKDSDLEFGIQTLDDALAAQVLPVNTWITSMKKLARCQFFVRDKMRQILDE</sequence>
<evidence type="ECO:0000313" key="8">
    <source>
        <dbReference type="JaponicusDB" id="SJAG_01981"/>
    </source>
</evidence>
<dbReference type="Pfam" id="PF09454">
    <property type="entry name" value="Vps23_core"/>
    <property type="match status" value="1"/>
</dbReference>
<dbReference type="RefSeq" id="XP_002173205.1">
    <property type="nucleotide sequence ID" value="XM_002173169.2"/>
</dbReference>
<keyword evidence="2" id="KW-0813">Transport</keyword>
<feature type="region of interest" description="Disordered" evidence="5">
    <location>
        <begin position="137"/>
        <end position="251"/>
    </location>
</feature>
<dbReference type="HOGENOM" id="CLU_631858_0_0_1"/>
<dbReference type="PANTHER" id="PTHR23306">
    <property type="entry name" value="TUMOR SUSCEPTIBILITY GENE 101 PROTEIN-RELATED"/>
    <property type="match status" value="1"/>
</dbReference>
<dbReference type="GO" id="GO:0005768">
    <property type="term" value="C:endosome"/>
    <property type="evidence" value="ECO:0007669"/>
    <property type="project" value="UniProtKB-SubCell"/>
</dbReference>
<proteinExistence type="predicted"/>
<dbReference type="Proteomes" id="UP000001744">
    <property type="component" value="Unassembled WGS sequence"/>
</dbReference>
<feature type="compositionally biased region" description="Pro residues" evidence="5">
    <location>
        <begin position="175"/>
        <end position="184"/>
    </location>
</feature>
<keyword evidence="4" id="KW-0653">Protein transport</keyword>
<keyword evidence="9" id="KW-1185">Reference proteome</keyword>
<evidence type="ECO:0000256" key="2">
    <source>
        <dbReference type="ARBA" id="ARBA00022448"/>
    </source>
</evidence>
<evidence type="ECO:0000256" key="3">
    <source>
        <dbReference type="ARBA" id="ARBA00022753"/>
    </source>
</evidence>
<evidence type="ECO:0000256" key="1">
    <source>
        <dbReference type="ARBA" id="ARBA00004177"/>
    </source>
</evidence>
<dbReference type="GeneID" id="7049968"/>
<dbReference type="SUPFAM" id="SSF54495">
    <property type="entry name" value="UBC-like"/>
    <property type="match status" value="1"/>
</dbReference>
<evidence type="ECO:0000259" key="6">
    <source>
        <dbReference type="Pfam" id="PF09454"/>
    </source>
</evidence>
<keyword evidence="3" id="KW-0967">Endosome</keyword>
<dbReference type="InterPro" id="IPR052070">
    <property type="entry name" value="ESCRT-I_UEV_domain"/>
</dbReference>
<feature type="compositionally biased region" description="Basic and acidic residues" evidence="5">
    <location>
        <begin position="152"/>
        <end position="165"/>
    </location>
</feature>
<protein>
    <submittedName>
        <fullName evidence="7">ESCRT I complex subunit Vps23</fullName>
    </submittedName>
</protein>
<feature type="domain" description="SB" evidence="6">
    <location>
        <begin position="368"/>
        <end position="425"/>
    </location>
</feature>
<dbReference type="Gene3D" id="6.10.140.820">
    <property type="match status" value="1"/>
</dbReference>
<evidence type="ECO:0000256" key="5">
    <source>
        <dbReference type="SAM" id="MobiDB-lite"/>
    </source>
</evidence>
<dbReference type="GO" id="GO:0043162">
    <property type="term" value="P:ubiquitin-dependent protein catabolic process via the multivesicular body sorting pathway"/>
    <property type="evidence" value="ECO:0007669"/>
    <property type="project" value="UniProtKB-ARBA"/>
</dbReference>
<feature type="compositionally biased region" description="Pro residues" evidence="5">
    <location>
        <begin position="212"/>
        <end position="227"/>
    </location>
</feature>
<dbReference type="JaponicusDB" id="SJAG_01981">
    <property type="gene designation" value="sst6"/>
</dbReference>
<dbReference type="EMBL" id="KE651168">
    <property type="protein sequence ID" value="EEB06912.1"/>
    <property type="molecule type" value="Genomic_DNA"/>
</dbReference>